<dbReference type="EMBL" id="JAHRHJ020000008">
    <property type="protein sequence ID" value="KAH9306107.1"/>
    <property type="molecule type" value="Genomic_DNA"/>
</dbReference>
<gene>
    <name evidence="2" type="ORF">KI387_010511</name>
</gene>
<feature type="region of interest" description="Disordered" evidence="1">
    <location>
        <begin position="66"/>
        <end position="88"/>
    </location>
</feature>
<dbReference type="Proteomes" id="UP000824469">
    <property type="component" value="Unassembled WGS sequence"/>
</dbReference>
<dbReference type="AlphaFoldDB" id="A0AA38FL09"/>
<name>A0AA38FL09_TAXCH</name>
<feature type="non-terminal residue" evidence="2">
    <location>
        <position position="88"/>
    </location>
</feature>
<evidence type="ECO:0000313" key="2">
    <source>
        <dbReference type="EMBL" id="KAH9306107.1"/>
    </source>
</evidence>
<evidence type="ECO:0000313" key="3">
    <source>
        <dbReference type="Proteomes" id="UP000824469"/>
    </source>
</evidence>
<organism evidence="2 3">
    <name type="scientific">Taxus chinensis</name>
    <name type="common">Chinese yew</name>
    <name type="synonym">Taxus wallichiana var. chinensis</name>
    <dbReference type="NCBI Taxonomy" id="29808"/>
    <lineage>
        <taxon>Eukaryota</taxon>
        <taxon>Viridiplantae</taxon>
        <taxon>Streptophyta</taxon>
        <taxon>Embryophyta</taxon>
        <taxon>Tracheophyta</taxon>
        <taxon>Spermatophyta</taxon>
        <taxon>Pinopsida</taxon>
        <taxon>Pinidae</taxon>
        <taxon>Conifers II</taxon>
        <taxon>Cupressales</taxon>
        <taxon>Taxaceae</taxon>
        <taxon>Taxus</taxon>
    </lineage>
</organism>
<comment type="caution">
    <text evidence="2">The sequence shown here is derived from an EMBL/GenBank/DDBJ whole genome shotgun (WGS) entry which is preliminary data.</text>
</comment>
<reference evidence="2 3" key="1">
    <citation type="journal article" date="2021" name="Nat. Plants">
        <title>The Taxus genome provides insights into paclitaxel biosynthesis.</title>
        <authorList>
            <person name="Xiong X."/>
            <person name="Gou J."/>
            <person name="Liao Q."/>
            <person name="Li Y."/>
            <person name="Zhou Q."/>
            <person name="Bi G."/>
            <person name="Li C."/>
            <person name="Du R."/>
            <person name="Wang X."/>
            <person name="Sun T."/>
            <person name="Guo L."/>
            <person name="Liang H."/>
            <person name="Lu P."/>
            <person name="Wu Y."/>
            <person name="Zhang Z."/>
            <person name="Ro D.K."/>
            <person name="Shang Y."/>
            <person name="Huang S."/>
            <person name="Yan J."/>
        </authorList>
    </citation>
    <scope>NUCLEOTIDE SEQUENCE [LARGE SCALE GENOMIC DNA]</scope>
    <source>
        <strain evidence="2">Ta-2019</strain>
    </source>
</reference>
<proteinExistence type="predicted"/>
<accession>A0AA38FL09</accession>
<protein>
    <submittedName>
        <fullName evidence="2">Uncharacterized protein</fullName>
    </submittedName>
</protein>
<sequence length="88" mass="9812">LENVLAIYKFLSGGEEEEIESDRKKFSRFGFVGAKLPIPIDEWVSFDSSNGPDIKNNGSNSCRWKNISEPDNGGPLDHMNTLAANLPW</sequence>
<evidence type="ECO:0000256" key="1">
    <source>
        <dbReference type="SAM" id="MobiDB-lite"/>
    </source>
</evidence>
<feature type="non-terminal residue" evidence="2">
    <location>
        <position position="1"/>
    </location>
</feature>
<keyword evidence="3" id="KW-1185">Reference proteome</keyword>